<accession>A0A7J7X0A3</accession>
<feature type="chain" id="PRO_5029449368" description="Secreted protein" evidence="1">
    <location>
        <begin position="21"/>
        <end position="123"/>
    </location>
</feature>
<organism evidence="2 3">
    <name type="scientific">Pipistrellus kuhlii</name>
    <name type="common">Kuhl's pipistrelle</name>
    <dbReference type="NCBI Taxonomy" id="59472"/>
    <lineage>
        <taxon>Eukaryota</taxon>
        <taxon>Metazoa</taxon>
        <taxon>Chordata</taxon>
        <taxon>Craniata</taxon>
        <taxon>Vertebrata</taxon>
        <taxon>Euteleostomi</taxon>
        <taxon>Mammalia</taxon>
        <taxon>Eutheria</taxon>
        <taxon>Laurasiatheria</taxon>
        <taxon>Chiroptera</taxon>
        <taxon>Yangochiroptera</taxon>
        <taxon>Vespertilionidae</taxon>
        <taxon>Pipistrellus</taxon>
    </lineage>
</organism>
<dbReference type="AlphaFoldDB" id="A0A7J7X0A3"/>
<protein>
    <recommendedName>
        <fullName evidence="4">Secreted protein</fullName>
    </recommendedName>
</protein>
<comment type="caution">
    <text evidence="2">The sequence shown here is derived from an EMBL/GenBank/DDBJ whole genome shotgun (WGS) entry which is preliminary data.</text>
</comment>
<gene>
    <name evidence="2" type="ORF">mPipKuh1_010729</name>
</gene>
<feature type="signal peptide" evidence="1">
    <location>
        <begin position="1"/>
        <end position="20"/>
    </location>
</feature>
<name>A0A7J7X0A3_PIPKU</name>
<evidence type="ECO:0008006" key="4">
    <source>
        <dbReference type="Google" id="ProtNLM"/>
    </source>
</evidence>
<proteinExistence type="predicted"/>
<dbReference type="EMBL" id="JACAGB010000009">
    <property type="protein sequence ID" value="KAF6342998.1"/>
    <property type="molecule type" value="Genomic_DNA"/>
</dbReference>
<keyword evidence="1" id="KW-0732">Signal</keyword>
<evidence type="ECO:0000256" key="1">
    <source>
        <dbReference type="SAM" id="SignalP"/>
    </source>
</evidence>
<evidence type="ECO:0000313" key="3">
    <source>
        <dbReference type="Proteomes" id="UP000558488"/>
    </source>
</evidence>
<reference evidence="2 3" key="1">
    <citation type="journal article" date="2020" name="Nature">
        <title>Six reference-quality genomes reveal evolution of bat adaptations.</title>
        <authorList>
            <person name="Jebb D."/>
            <person name="Huang Z."/>
            <person name="Pippel M."/>
            <person name="Hughes G.M."/>
            <person name="Lavrichenko K."/>
            <person name="Devanna P."/>
            <person name="Winkler S."/>
            <person name="Jermiin L.S."/>
            <person name="Skirmuntt E.C."/>
            <person name="Katzourakis A."/>
            <person name="Burkitt-Gray L."/>
            <person name="Ray D.A."/>
            <person name="Sullivan K.A.M."/>
            <person name="Roscito J.G."/>
            <person name="Kirilenko B.M."/>
            <person name="Davalos L.M."/>
            <person name="Corthals A.P."/>
            <person name="Power M.L."/>
            <person name="Jones G."/>
            <person name="Ransome R.D."/>
            <person name="Dechmann D.K.N."/>
            <person name="Locatelli A.G."/>
            <person name="Puechmaille S.J."/>
            <person name="Fedrigo O."/>
            <person name="Jarvis E.D."/>
            <person name="Hiller M."/>
            <person name="Vernes S.C."/>
            <person name="Myers E.W."/>
            <person name="Teeling E.C."/>
        </authorList>
    </citation>
    <scope>NUCLEOTIDE SEQUENCE [LARGE SCALE GENOMIC DNA]</scope>
    <source>
        <strain evidence="2">MPipKuh1</strain>
        <tissue evidence="2">Flight muscle</tissue>
    </source>
</reference>
<evidence type="ECO:0000313" key="2">
    <source>
        <dbReference type="EMBL" id="KAF6342998.1"/>
    </source>
</evidence>
<sequence length="123" mass="14130">MLSLFLFLIYSLFFSSKTMIKNYIKAVVGKLISQQSQISTVQRLKFLVRANIFKLKLLLKPVLQDRLAQAVVFCGRATLKGPKNRMWLASRSLPTTNVGNGVKRLLLLLNTVLFSLINYQRRR</sequence>
<keyword evidence="3" id="KW-1185">Reference proteome</keyword>
<dbReference type="Proteomes" id="UP000558488">
    <property type="component" value="Unassembled WGS sequence"/>
</dbReference>